<organism evidence="3 4">
    <name type="scientific">Paenibacillus tundrae</name>
    <dbReference type="NCBI Taxonomy" id="528187"/>
    <lineage>
        <taxon>Bacteria</taxon>
        <taxon>Bacillati</taxon>
        <taxon>Bacillota</taxon>
        <taxon>Bacilli</taxon>
        <taxon>Bacillales</taxon>
        <taxon>Paenibacillaceae</taxon>
        <taxon>Paenibacillus</taxon>
    </lineage>
</organism>
<feature type="domain" description="SLH" evidence="2">
    <location>
        <begin position="490"/>
        <end position="547"/>
    </location>
</feature>
<dbReference type="PROSITE" id="PS51272">
    <property type="entry name" value="SLH"/>
    <property type="match status" value="2"/>
</dbReference>
<feature type="chain" id="PRO_5047532549" evidence="1">
    <location>
        <begin position="37"/>
        <end position="673"/>
    </location>
</feature>
<dbReference type="EMBL" id="JAUSTI010000015">
    <property type="protein sequence ID" value="MDQ0172943.1"/>
    <property type="molecule type" value="Genomic_DNA"/>
</dbReference>
<dbReference type="Gene3D" id="3.40.710.10">
    <property type="entry name" value="DD-peptidase/beta-lactamase superfamily"/>
    <property type="match status" value="1"/>
</dbReference>
<sequence length="673" mass="74866">MKSIFVTNQGSKCNTMWKRKVVHLMLVVSMSLTPLAHVSAEHGSLNGPSNPQETEAFMDDFMEKPEVQSVLKGAVVTVVHNNQVVLNKGYGYSNVEKNTPVDANSTLFRVASISKTFTATAIMQLVEGGKVDLSRDISAYTDDLNITNNTKTPLTLKHLMTHTSGFDYTDPITSVSEPNDSYSLEQFVKDNKPAIVRSPGEVFRYDNYAYTLQGYIVQKLSGIPFETYVQQHIFDPIGMSNSSFSLTSEMLNKLAIPYDAEGKELPQYPNVPSSSPEGGLITTGRDMAHFMLAQLNQGSYHGSQILKPSSVQAMQSLNVSIHPDIPGTGYGFESTYSQYNHGHQVVSKAGDLTGFHSNMWLLPDQHTGLFIVFNSDGPDLREALFRAFMEHYYPNTKSDYADYNVPEATLRSYEGLYRDIRLPAWLYDISAIENKLQVTDAYGIHILTPVKDMLFRDENGTLAGFQKDISGHIAYFYYNKPDSWSEKLPEAQNYQDVPTDHPYAPYIYRLAQIGLYSQDHALFEPEKPVNRGEFVAQIVGITGITLSTQAPKLQDTATSPYATYIQTALELGIVQGDPHGLFRPNQPITRQEAALMIWRTASLLLEAPSQQANLMGSHDAWATEGIQFVVALGLYGPEVKVSSSGAVDYKAKQPMLKQESSVLMYKMLGTLLH</sequence>
<evidence type="ECO:0000313" key="4">
    <source>
        <dbReference type="Proteomes" id="UP001233836"/>
    </source>
</evidence>
<proteinExistence type="predicted"/>
<name>A0ABT9WI32_9BACL</name>
<keyword evidence="1" id="KW-0732">Signal</keyword>
<protein>
    <submittedName>
        <fullName evidence="3">CubicO group peptidase (Beta-lactamase class C family)</fullName>
    </submittedName>
</protein>
<dbReference type="InterPro" id="IPR001119">
    <property type="entry name" value="SLH_dom"/>
</dbReference>
<dbReference type="InterPro" id="IPR050491">
    <property type="entry name" value="AmpC-like"/>
</dbReference>
<dbReference type="Pfam" id="PF00144">
    <property type="entry name" value="Beta-lactamase"/>
    <property type="match status" value="1"/>
</dbReference>
<dbReference type="InterPro" id="IPR001466">
    <property type="entry name" value="Beta-lactam-related"/>
</dbReference>
<dbReference type="PANTHER" id="PTHR46825:SF9">
    <property type="entry name" value="BETA-LACTAMASE-RELATED DOMAIN-CONTAINING PROTEIN"/>
    <property type="match status" value="1"/>
</dbReference>
<accession>A0ABT9WI32</accession>
<evidence type="ECO:0000313" key="3">
    <source>
        <dbReference type="EMBL" id="MDQ0172943.1"/>
    </source>
</evidence>
<dbReference type="RefSeq" id="WP_307219535.1">
    <property type="nucleotide sequence ID" value="NZ_JAUSTI010000015.1"/>
</dbReference>
<gene>
    <name evidence="3" type="ORF">J2T19_004435</name>
</gene>
<evidence type="ECO:0000259" key="2">
    <source>
        <dbReference type="PROSITE" id="PS51272"/>
    </source>
</evidence>
<dbReference type="Proteomes" id="UP001233836">
    <property type="component" value="Unassembled WGS sequence"/>
</dbReference>
<evidence type="ECO:0000256" key="1">
    <source>
        <dbReference type="SAM" id="SignalP"/>
    </source>
</evidence>
<dbReference type="PANTHER" id="PTHR46825">
    <property type="entry name" value="D-ALANYL-D-ALANINE-CARBOXYPEPTIDASE/ENDOPEPTIDASE AMPH"/>
    <property type="match status" value="1"/>
</dbReference>
<dbReference type="SUPFAM" id="SSF56601">
    <property type="entry name" value="beta-lactamase/transpeptidase-like"/>
    <property type="match status" value="1"/>
</dbReference>
<feature type="signal peptide" evidence="1">
    <location>
        <begin position="1"/>
        <end position="36"/>
    </location>
</feature>
<reference evidence="3 4" key="1">
    <citation type="submission" date="2023-07" db="EMBL/GenBank/DDBJ databases">
        <title>Sorghum-associated microbial communities from plants grown in Nebraska, USA.</title>
        <authorList>
            <person name="Schachtman D."/>
        </authorList>
    </citation>
    <scope>NUCLEOTIDE SEQUENCE [LARGE SCALE GENOMIC DNA]</scope>
    <source>
        <strain evidence="3 4">DS1314</strain>
    </source>
</reference>
<dbReference type="Pfam" id="PF00395">
    <property type="entry name" value="SLH"/>
    <property type="match status" value="1"/>
</dbReference>
<keyword evidence="4" id="KW-1185">Reference proteome</keyword>
<feature type="domain" description="SLH" evidence="2">
    <location>
        <begin position="548"/>
        <end position="611"/>
    </location>
</feature>
<dbReference type="InterPro" id="IPR012338">
    <property type="entry name" value="Beta-lactam/transpept-like"/>
</dbReference>
<comment type="caution">
    <text evidence="3">The sequence shown here is derived from an EMBL/GenBank/DDBJ whole genome shotgun (WGS) entry which is preliminary data.</text>
</comment>